<feature type="domain" description="Putative plant transposon protein" evidence="2">
    <location>
        <begin position="1"/>
        <end position="62"/>
    </location>
</feature>
<evidence type="ECO:0000259" key="2">
    <source>
        <dbReference type="Pfam" id="PF20167"/>
    </source>
</evidence>
<sequence length="189" mass="21565">MPISHNSTISMERMLLLYAILTEKSINVGKIILKEIYDCAKKKIGSAYFLSLITSLCLRARVKTQTNLKGQYVQGCITSHDLEKLIEKVHELNQGEQEKPTKPNTEESTNETKIESVTATKEEESDKEPNSPKPIEGSENLKPRFEPEEEPIKLCVEPEYKTPIPTFTSTSRKSELLMLMDMCKFMHNQ</sequence>
<evidence type="ECO:0000313" key="3">
    <source>
        <dbReference type="EMBL" id="KAK5835779.1"/>
    </source>
</evidence>
<name>A0ABR0Q8X9_GOSAR</name>
<reference evidence="3 4" key="1">
    <citation type="submission" date="2023-03" db="EMBL/GenBank/DDBJ databases">
        <title>WGS of Gossypium arboreum.</title>
        <authorList>
            <person name="Yu D."/>
        </authorList>
    </citation>
    <scope>NUCLEOTIDE SEQUENCE [LARGE SCALE GENOMIC DNA]</scope>
    <source>
        <tissue evidence="3">Leaf</tissue>
    </source>
</reference>
<accession>A0ABR0Q8X9</accession>
<dbReference type="Pfam" id="PF20167">
    <property type="entry name" value="Transposase_32"/>
    <property type="match status" value="1"/>
</dbReference>
<keyword evidence="4" id="KW-1185">Reference proteome</keyword>
<protein>
    <recommendedName>
        <fullName evidence="2">Putative plant transposon protein domain-containing protein</fullName>
    </recommendedName>
</protein>
<dbReference type="InterPro" id="IPR046796">
    <property type="entry name" value="Transposase_32_dom"/>
</dbReference>
<feature type="region of interest" description="Disordered" evidence="1">
    <location>
        <begin position="91"/>
        <end position="157"/>
    </location>
</feature>
<organism evidence="3 4">
    <name type="scientific">Gossypium arboreum</name>
    <name type="common">Tree cotton</name>
    <name type="synonym">Gossypium nanking</name>
    <dbReference type="NCBI Taxonomy" id="29729"/>
    <lineage>
        <taxon>Eukaryota</taxon>
        <taxon>Viridiplantae</taxon>
        <taxon>Streptophyta</taxon>
        <taxon>Embryophyta</taxon>
        <taxon>Tracheophyta</taxon>
        <taxon>Spermatophyta</taxon>
        <taxon>Magnoliopsida</taxon>
        <taxon>eudicotyledons</taxon>
        <taxon>Gunneridae</taxon>
        <taxon>Pentapetalae</taxon>
        <taxon>rosids</taxon>
        <taxon>malvids</taxon>
        <taxon>Malvales</taxon>
        <taxon>Malvaceae</taxon>
        <taxon>Malvoideae</taxon>
        <taxon>Gossypium</taxon>
    </lineage>
</organism>
<evidence type="ECO:0000313" key="4">
    <source>
        <dbReference type="Proteomes" id="UP001358586"/>
    </source>
</evidence>
<dbReference type="EMBL" id="JARKNE010000004">
    <property type="protein sequence ID" value="KAK5835779.1"/>
    <property type="molecule type" value="Genomic_DNA"/>
</dbReference>
<dbReference type="Proteomes" id="UP001358586">
    <property type="component" value="Chromosome 4"/>
</dbReference>
<proteinExistence type="predicted"/>
<comment type="caution">
    <text evidence="3">The sequence shown here is derived from an EMBL/GenBank/DDBJ whole genome shotgun (WGS) entry which is preliminary data.</text>
</comment>
<feature type="compositionally biased region" description="Basic and acidic residues" evidence="1">
    <location>
        <begin position="91"/>
        <end position="130"/>
    </location>
</feature>
<gene>
    <name evidence="3" type="ORF">PVK06_011486</name>
</gene>
<evidence type="ECO:0000256" key="1">
    <source>
        <dbReference type="SAM" id="MobiDB-lite"/>
    </source>
</evidence>
<feature type="compositionally biased region" description="Basic and acidic residues" evidence="1">
    <location>
        <begin position="139"/>
        <end position="157"/>
    </location>
</feature>